<dbReference type="EMBL" id="CP025491">
    <property type="protein sequence ID" value="AUH72094.1"/>
    <property type="molecule type" value="Genomic_DNA"/>
</dbReference>
<dbReference type="RefSeq" id="WP_027270998.1">
    <property type="nucleotide sequence ID" value="NZ_CAAAJE010000012.1"/>
</dbReference>
<dbReference type="PANTHER" id="PTHR21716:SF61">
    <property type="entry name" value="BLR8064 PROTEIN"/>
    <property type="match status" value="1"/>
</dbReference>
<dbReference type="STRING" id="28087.Lsai_2047"/>
<keyword evidence="4 6" id="KW-1133">Transmembrane helix</keyword>
<comment type="similarity">
    <text evidence="2">Belongs to the autoinducer-2 exporter (AI-2E) (TC 2.A.86) family.</text>
</comment>
<sequence length="359" mass="39809">MNENHKELISMGLTVGIIALSLFIIHRFIPSMIWASIIVIATYPLYERWRRFFGSKDDLSALLFTTLIGLLFLLPLSWLVGLLIKELQIFINFLQSLNEKGGMAPEFLKNFPWIGSDLVVYWDNNIGKPGMIKGLLSNIHLSLTPTSYYVKQIGSNLAHRSVQVGFTLLSLFFFYRDGDQLIKQIYLVGENCLGKRWFRYADRLPKALRATVNGTIVVGLGVGFLMGVCYGLVGFPAPTLVGFITALAAMIPFVVPIVFITVAMILFACGSMFGAIAVLVWGTLVMFIADHFIKPALIGGAIELPFLAVLFGILGGVETLGLLGLFVGPLVMVLFVTLWQEPQIRTNCNQLNEQHMKAL</sequence>
<dbReference type="eggNOG" id="COG0628">
    <property type="taxonomic scope" value="Bacteria"/>
</dbReference>
<evidence type="ECO:0000313" key="10">
    <source>
        <dbReference type="Proteomes" id="UP000234343"/>
    </source>
</evidence>
<keyword evidence="5 6" id="KW-0472">Membrane</keyword>
<proteinExistence type="inferred from homology"/>
<evidence type="ECO:0000313" key="7">
    <source>
        <dbReference type="EMBL" id="AUH72094.1"/>
    </source>
</evidence>
<dbReference type="AlphaFoldDB" id="A0A0W0YG28"/>
<evidence type="ECO:0000256" key="2">
    <source>
        <dbReference type="ARBA" id="ARBA00009773"/>
    </source>
</evidence>
<feature type="transmembrane region" description="Helical" evidence="6">
    <location>
        <begin position="212"/>
        <end position="233"/>
    </location>
</feature>
<dbReference type="PATRIC" id="fig|28087.4.peg.2211"/>
<evidence type="ECO:0000313" key="8">
    <source>
        <dbReference type="EMBL" id="KTD55917.1"/>
    </source>
</evidence>
<evidence type="ECO:0000256" key="5">
    <source>
        <dbReference type="ARBA" id="ARBA00023136"/>
    </source>
</evidence>
<gene>
    <name evidence="7" type="ORF">CAB17_08485</name>
    <name evidence="8" type="ORF">Lsai_2047</name>
</gene>
<keyword evidence="10" id="KW-1185">Reference proteome</keyword>
<feature type="transmembrane region" description="Helical" evidence="6">
    <location>
        <begin position="240"/>
        <end position="259"/>
    </location>
</feature>
<dbReference type="OrthoDB" id="106838at2"/>
<organism evidence="8 9">
    <name type="scientific">Legionella sainthelensi</name>
    <dbReference type="NCBI Taxonomy" id="28087"/>
    <lineage>
        <taxon>Bacteria</taxon>
        <taxon>Pseudomonadati</taxon>
        <taxon>Pseudomonadota</taxon>
        <taxon>Gammaproteobacteria</taxon>
        <taxon>Legionellales</taxon>
        <taxon>Legionellaceae</taxon>
        <taxon>Legionella</taxon>
    </lineage>
</organism>
<dbReference type="Pfam" id="PF01594">
    <property type="entry name" value="AI-2E_transport"/>
    <property type="match status" value="1"/>
</dbReference>
<dbReference type="InterPro" id="IPR002549">
    <property type="entry name" value="AI-2E-like"/>
</dbReference>
<dbReference type="Proteomes" id="UP000234343">
    <property type="component" value="Chromosome"/>
</dbReference>
<reference evidence="7 10" key="2">
    <citation type="submission" date="2017-12" db="EMBL/GenBank/DDBJ databases">
        <title>Legionella sainthelensi LA01-117, whole genome sequence of a clinical isolate from New Zealand.</title>
        <authorList>
            <person name="Cree S.L."/>
            <person name="Slow S."/>
            <person name="Kennedy M.A."/>
            <person name="Murdoch D.R."/>
            <person name="Biggs P.J."/>
            <person name="Anderson T."/>
        </authorList>
    </citation>
    <scope>NUCLEOTIDE SEQUENCE [LARGE SCALE GENOMIC DNA]</scope>
    <source>
        <strain evidence="7 10">LA01-117</strain>
    </source>
</reference>
<feature type="transmembrane region" description="Helical" evidence="6">
    <location>
        <begin position="320"/>
        <end position="339"/>
    </location>
</feature>
<feature type="transmembrane region" description="Helical" evidence="6">
    <location>
        <begin position="61"/>
        <end position="84"/>
    </location>
</feature>
<evidence type="ECO:0000256" key="4">
    <source>
        <dbReference type="ARBA" id="ARBA00022989"/>
    </source>
</evidence>
<evidence type="ECO:0000256" key="3">
    <source>
        <dbReference type="ARBA" id="ARBA00022692"/>
    </source>
</evidence>
<dbReference type="EMBL" id="LNYV01000034">
    <property type="protein sequence ID" value="KTD55917.1"/>
    <property type="molecule type" value="Genomic_DNA"/>
</dbReference>
<name>A0A0W0YG28_9GAMM</name>
<dbReference type="KEGG" id="lsh:CAB17_08485"/>
<evidence type="ECO:0000256" key="6">
    <source>
        <dbReference type="SAM" id="Phobius"/>
    </source>
</evidence>
<feature type="transmembrane region" description="Helical" evidence="6">
    <location>
        <begin position="12"/>
        <end position="41"/>
    </location>
</feature>
<evidence type="ECO:0000256" key="1">
    <source>
        <dbReference type="ARBA" id="ARBA00004141"/>
    </source>
</evidence>
<accession>A0A0W0YG28</accession>
<dbReference type="GO" id="GO:0016020">
    <property type="term" value="C:membrane"/>
    <property type="evidence" value="ECO:0007669"/>
    <property type="project" value="UniProtKB-SubCell"/>
</dbReference>
<protein>
    <submittedName>
        <fullName evidence="7">AI-2E family transporter</fullName>
    </submittedName>
    <submittedName>
        <fullName evidence="8">Permease</fullName>
    </submittedName>
</protein>
<feature type="transmembrane region" description="Helical" evidence="6">
    <location>
        <begin position="265"/>
        <end position="289"/>
    </location>
</feature>
<dbReference type="Proteomes" id="UP000054621">
    <property type="component" value="Unassembled WGS sequence"/>
</dbReference>
<evidence type="ECO:0000313" key="9">
    <source>
        <dbReference type="Proteomes" id="UP000054621"/>
    </source>
</evidence>
<dbReference type="PANTHER" id="PTHR21716">
    <property type="entry name" value="TRANSMEMBRANE PROTEIN"/>
    <property type="match status" value="1"/>
</dbReference>
<reference evidence="8 9" key="1">
    <citation type="submission" date="2015-11" db="EMBL/GenBank/DDBJ databases">
        <title>Genomic analysis of 38 Legionella species identifies large and diverse effector repertoires.</title>
        <authorList>
            <person name="Burstein D."/>
            <person name="Amaro F."/>
            <person name="Zusman T."/>
            <person name="Lifshitz Z."/>
            <person name="Cohen O."/>
            <person name="Gilbert J.A."/>
            <person name="Pupko T."/>
            <person name="Shuman H.A."/>
            <person name="Segal G."/>
        </authorList>
    </citation>
    <scope>NUCLEOTIDE SEQUENCE [LARGE SCALE GENOMIC DNA]</scope>
    <source>
        <strain evidence="8 9">Mt.St.Helens-4</strain>
    </source>
</reference>
<keyword evidence="3 6" id="KW-0812">Transmembrane</keyword>
<comment type="subcellular location">
    <subcellularLocation>
        <location evidence="1">Membrane</location>
        <topology evidence="1">Multi-pass membrane protein</topology>
    </subcellularLocation>
</comment>